<evidence type="ECO:0000259" key="4">
    <source>
        <dbReference type="PROSITE" id="PS51149"/>
    </source>
</evidence>
<dbReference type="Pfam" id="PF01228">
    <property type="entry name" value="Gly_radical"/>
    <property type="match status" value="1"/>
</dbReference>
<evidence type="ECO:0000256" key="2">
    <source>
        <dbReference type="ARBA" id="ARBA00023239"/>
    </source>
</evidence>
<dbReference type="GO" id="GO:0005829">
    <property type="term" value="C:cytosol"/>
    <property type="evidence" value="ECO:0007669"/>
    <property type="project" value="TreeGrafter"/>
</dbReference>
<dbReference type="EC" id="2.3.1.54" evidence="6"/>
<dbReference type="EMBL" id="JAUSVL010000001">
    <property type="protein sequence ID" value="MDQ0291637.1"/>
    <property type="molecule type" value="Genomic_DNA"/>
</dbReference>
<dbReference type="InterPro" id="IPR004184">
    <property type="entry name" value="PFL_dom"/>
</dbReference>
<keyword evidence="6" id="KW-0012">Acyltransferase</keyword>
<keyword evidence="6" id="KW-0808">Transferase</keyword>
<evidence type="ECO:0000256" key="3">
    <source>
        <dbReference type="PROSITE-ProRule" id="PRU00493"/>
    </source>
</evidence>
<dbReference type="Gene3D" id="3.20.70.20">
    <property type="match status" value="1"/>
</dbReference>
<dbReference type="PROSITE" id="PS51554">
    <property type="entry name" value="PFL"/>
    <property type="match status" value="1"/>
</dbReference>
<name>A0AAE3VJ18_9BACT</name>
<evidence type="ECO:0000256" key="1">
    <source>
        <dbReference type="ARBA" id="ARBA00022818"/>
    </source>
</evidence>
<dbReference type="RefSeq" id="WP_307264720.1">
    <property type="nucleotide sequence ID" value="NZ_JAUSVL010000001.1"/>
</dbReference>
<keyword evidence="2" id="KW-0456">Lyase</keyword>
<dbReference type="Pfam" id="PF02901">
    <property type="entry name" value="PFL-like"/>
    <property type="match status" value="1"/>
</dbReference>
<dbReference type="SUPFAM" id="SSF51998">
    <property type="entry name" value="PFL-like glycyl radical enzymes"/>
    <property type="match status" value="1"/>
</dbReference>
<proteinExistence type="predicted"/>
<dbReference type="PANTHER" id="PTHR43641:SF2">
    <property type="entry name" value="DEHYDRATASE YBIW-RELATED"/>
    <property type="match status" value="1"/>
</dbReference>
<keyword evidence="7" id="KW-1185">Reference proteome</keyword>
<dbReference type="PROSITE" id="PS51149">
    <property type="entry name" value="GLY_RADICAL_2"/>
    <property type="match status" value="1"/>
</dbReference>
<feature type="modified residue" description="Glycine radical" evidence="3">
    <location>
        <position position="681"/>
    </location>
</feature>
<dbReference type="AlphaFoldDB" id="A0AAE3VJ18"/>
<dbReference type="InterPro" id="IPR001150">
    <property type="entry name" value="Gly_radical"/>
</dbReference>
<protein>
    <submittedName>
        <fullName evidence="6">Formate C-acetyltransferase</fullName>
        <ecNumber evidence="6">2.3.1.54</ecNumber>
    </submittedName>
</protein>
<organism evidence="6 7">
    <name type="scientific">Oligosphaera ethanolica</name>
    <dbReference type="NCBI Taxonomy" id="760260"/>
    <lineage>
        <taxon>Bacteria</taxon>
        <taxon>Pseudomonadati</taxon>
        <taxon>Lentisphaerota</taxon>
        <taxon>Oligosphaeria</taxon>
        <taxon>Oligosphaerales</taxon>
        <taxon>Oligosphaeraceae</taxon>
        <taxon>Oligosphaera</taxon>
    </lineage>
</organism>
<dbReference type="Proteomes" id="UP001238163">
    <property type="component" value="Unassembled WGS sequence"/>
</dbReference>
<comment type="caution">
    <text evidence="6">The sequence shown here is derived from an EMBL/GenBank/DDBJ whole genome shotgun (WGS) entry which is preliminary data.</text>
</comment>
<dbReference type="GO" id="GO:0016829">
    <property type="term" value="F:lyase activity"/>
    <property type="evidence" value="ECO:0007669"/>
    <property type="project" value="UniProtKB-KW"/>
</dbReference>
<accession>A0AAE3VJ18</accession>
<dbReference type="InterPro" id="IPR051215">
    <property type="entry name" value="GRE"/>
</dbReference>
<gene>
    <name evidence="6" type="ORF">J3R75_003744</name>
</gene>
<dbReference type="PANTHER" id="PTHR43641">
    <property type="entry name" value="FORMATE ACETYLTRANSFERASE 3-RELATED"/>
    <property type="match status" value="1"/>
</dbReference>
<reference evidence="6" key="1">
    <citation type="submission" date="2023-07" db="EMBL/GenBank/DDBJ databases">
        <title>Genomic Encyclopedia of Type Strains, Phase IV (KMG-IV): sequencing the most valuable type-strain genomes for metagenomic binning, comparative biology and taxonomic classification.</title>
        <authorList>
            <person name="Goeker M."/>
        </authorList>
    </citation>
    <scope>NUCLEOTIDE SEQUENCE</scope>
    <source>
        <strain evidence="6">DSM 24202</strain>
    </source>
</reference>
<sequence length="705" mass="77836">MTAAALWGHYDAVRDMLEKQYRLPMNPATGLGPDALLAKVRQYLATTGAGQPRISQRAEMLRIVLTDAAIRVDPDDWFADHIDSGRVLWKIQQEWMNEAGKKLGLSDWRLGDCAYGRLDLSHTSPGWRNVLKYGAAGLRDRANAALATAPDDEATDFFRAVAIVGEAMRTYILRLAAEAERLGAQRVIATLQALAERPPQSFHEALQWAFLFNQVQEIEGEYVRSQGVFDQLFFPYYDADLRSGRLTREQAKELIHCFFDKLAAQHFGAGNNICFGGRDAVGNDLCNDLTRLCLEVFAERKTIDPKLSLRVHRNSPPDILAQAVDAVRNGANAIVFANDDIAFEMFMRHGKRPDDIVDFVPIGCYEPAIMGKELCCSMSALCNMVKPFEELMAALPAPQSMDEVLRGYESILAGHLRQAMAETCAWELEWPRVNPSPVLSASMDSCFAKGRDVSAAGTEYSTSGVMCAGIGTVADSLAAIEYLVFTEKLCSWDELRQALQDDWQGHDELQLLARRRAPKWGNNEARADRFAVAVCHATAELINNTPNSRGGHFQMGCWSIDHSVNMGERSAATPDGRRNGEPLAKNAGATIGMDKKGVTGLLNSVTKLDATDFPDGSVLDITLHPTLVRGATGGKCLQDILATFCHKGGFFIHFNVFDAETLKAAQASPEKYANLQVRVCGWNARFIDLSRKMQDCFIREAEAKA</sequence>
<evidence type="ECO:0000313" key="7">
    <source>
        <dbReference type="Proteomes" id="UP001238163"/>
    </source>
</evidence>
<dbReference type="GO" id="GO:0008861">
    <property type="term" value="F:formate C-acetyltransferase activity"/>
    <property type="evidence" value="ECO:0007669"/>
    <property type="project" value="UniProtKB-EC"/>
</dbReference>
<evidence type="ECO:0000313" key="6">
    <source>
        <dbReference type="EMBL" id="MDQ0291637.1"/>
    </source>
</evidence>
<feature type="domain" description="PFL" evidence="5">
    <location>
        <begin position="1"/>
        <end position="578"/>
    </location>
</feature>
<evidence type="ECO:0000259" key="5">
    <source>
        <dbReference type="PROSITE" id="PS51554"/>
    </source>
</evidence>
<feature type="domain" description="Glycine radical" evidence="4">
    <location>
        <begin position="585"/>
        <end position="705"/>
    </location>
</feature>
<keyword evidence="1 3" id="KW-0556">Organic radical</keyword>